<comment type="caution">
    <text evidence="1">The sequence shown here is derived from an EMBL/GenBank/DDBJ whole genome shotgun (WGS) entry which is preliminary data.</text>
</comment>
<dbReference type="AlphaFoldDB" id="A0A812QNB0"/>
<sequence length="59" mass="6053">MSISVHVALLSGQSLRISAELDSTVDELQLLAQDKSGLRLAGLVASGGLGTALKLISTF</sequence>
<keyword evidence="2" id="KW-1185">Reference proteome</keyword>
<evidence type="ECO:0000313" key="2">
    <source>
        <dbReference type="Proteomes" id="UP000601435"/>
    </source>
</evidence>
<protein>
    <recommendedName>
        <fullName evidence="3">Ubiquitin-like domain-containing protein</fullName>
    </recommendedName>
</protein>
<organism evidence="1 2">
    <name type="scientific">Symbiodinium necroappetens</name>
    <dbReference type="NCBI Taxonomy" id="1628268"/>
    <lineage>
        <taxon>Eukaryota</taxon>
        <taxon>Sar</taxon>
        <taxon>Alveolata</taxon>
        <taxon>Dinophyceae</taxon>
        <taxon>Suessiales</taxon>
        <taxon>Symbiodiniaceae</taxon>
        <taxon>Symbiodinium</taxon>
    </lineage>
</organism>
<name>A0A812QNB0_9DINO</name>
<evidence type="ECO:0000313" key="1">
    <source>
        <dbReference type="EMBL" id="CAE7395414.1"/>
    </source>
</evidence>
<dbReference type="Proteomes" id="UP000601435">
    <property type="component" value="Unassembled WGS sequence"/>
</dbReference>
<dbReference type="OrthoDB" id="10286810at2759"/>
<dbReference type="EMBL" id="CAJNJA010017148">
    <property type="protein sequence ID" value="CAE7395414.1"/>
    <property type="molecule type" value="Genomic_DNA"/>
</dbReference>
<feature type="non-terminal residue" evidence="1">
    <location>
        <position position="59"/>
    </location>
</feature>
<accession>A0A812QNB0</accession>
<evidence type="ECO:0008006" key="3">
    <source>
        <dbReference type="Google" id="ProtNLM"/>
    </source>
</evidence>
<gene>
    <name evidence="1" type="ORF">SNEC2469_LOCUS10791</name>
</gene>
<reference evidence="1" key="1">
    <citation type="submission" date="2021-02" db="EMBL/GenBank/DDBJ databases">
        <authorList>
            <person name="Dougan E. K."/>
            <person name="Rhodes N."/>
            <person name="Thang M."/>
            <person name="Chan C."/>
        </authorList>
    </citation>
    <scope>NUCLEOTIDE SEQUENCE</scope>
</reference>
<proteinExistence type="predicted"/>